<dbReference type="Proteomes" id="UP000095283">
    <property type="component" value="Unplaced"/>
</dbReference>
<evidence type="ECO:0000256" key="3">
    <source>
        <dbReference type="SAM" id="Phobius"/>
    </source>
</evidence>
<evidence type="ECO:0000313" key="5">
    <source>
        <dbReference type="WBParaSite" id="Hba_15335"/>
    </source>
</evidence>
<sequence length="292" mass="33788">MRIGEEVKQNNEEEKAKKKQEFHDLVAYLKYAYQKAEQEKIDKAKAEKENLSQAIEKLKQTFDELRTKAQQAKEAKEQMRKEVGNYMRKIFRSNRRKNRKRYILQKIENLKSILSDLKTVLQKEATEREQKKQKHENAIKEKMVGYEKELLEATIEDRISENLQKSLDKAAIMEVIRGNRNDETTNNLTDIEPKGTILDEITGKSAWQTVTWILLGLCILLAIALIFMILYQVSHRKNYQRLDGQNKSPEDEGTPITQNVSPFGYVNEKNSGHPGPPVPASPSIPLGETQQF</sequence>
<keyword evidence="3" id="KW-0472">Membrane</keyword>
<protein>
    <submittedName>
        <fullName evidence="5">Surface protein</fullName>
    </submittedName>
</protein>
<name>A0A1I7XCT1_HETBA</name>
<feature type="compositionally biased region" description="Low complexity" evidence="2">
    <location>
        <begin position="283"/>
        <end position="292"/>
    </location>
</feature>
<feature type="coiled-coil region" evidence="1">
    <location>
        <begin position="34"/>
        <end position="89"/>
    </location>
</feature>
<reference evidence="5" key="1">
    <citation type="submission" date="2016-11" db="UniProtKB">
        <authorList>
            <consortium name="WormBaseParasite"/>
        </authorList>
    </citation>
    <scope>IDENTIFICATION</scope>
</reference>
<dbReference type="AlphaFoldDB" id="A0A1I7XCT1"/>
<keyword evidence="3" id="KW-0812">Transmembrane</keyword>
<proteinExistence type="predicted"/>
<feature type="coiled-coil region" evidence="1">
    <location>
        <begin position="114"/>
        <end position="141"/>
    </location>
</feature>
<evidence type="ECO:0000256" key="1">
    <source>
        <dbReference type="SAM" id="Coils"/>
    </source>
</evidence>
<feature type="transmembrane region" description="Helical" evidence="3">
    <location>
        <begin position="210"/>
        <end position="231"/>
    </location>
</feature>
<keyword evidence="1" id="KW-0175">Coiled coil</keyword>
<feature type="region of interest" description="Disordered" evidence="2">
    <location>
        <begin position="243"/>
        <end position="292"/>
    </location>
</feature>
<keyword evidence="3" id="KW-1133">Transmembrane helix</keyword>
<evidence type="ECO:0000313" key="4">
    <source>
        <dbReference type="Proteomes" id="UP000095283"/>
    </source>
</evidence>
<accession>A0A1I7XCT1</accession>
<evidence type="ECO:0000256" key="2">
    <source>
        <dbReference type="SAM" id="MobiDB-lite"/>
    </source>
</evidence>
<keyword evidence="4" id="KW-1185">Reference proteome</keyword>
<organism evidence="4 5">
    <name type="scientific">Heterorhabditis bacteriophora</name>
    <name type="common">Entomopathogenic nematode worm</name>
    <dbReference type="NCBI Taxonomy" id="37862"/>
    <lineage>
        <taxon>Eukaryota</taxon>
        <taxon>Metazoa</taxon>
        <taxon>Ecdysozoa</taxon>
        <taxon>Nematoda</taxon>
        <taxon>Chromadorea</taxon>
        <taxon>Rhabditida</taxon>
        <taxon>Rhabditina</taxon>
        <taxon>Rhabditomorpha</taxon>
        <taxon>Strongyloidea</taxon>
        <taxon>Heterorhabditidae</taxon>
        <taxon>Heterorhabditis</taxon>
    </lineage>
</organism>
<dbReference type="WBParaSite" id="Hba_15335">
    <property type="protein sequence ID" value="Hba_15335"/>
    <property type="gene ID" value="Hba_15335"/>
</dbReference>